<feature type="domain" description="Peptidase C39-like" evidence="1">
    <location>
        <begin position="39"/>
        <end position="168"/>
    </location>
</feature>
<evidence type="ECO:0000313" key="2">
    <source>
        <dbReference type="EMBL" id="RHK52840.1"/>
    </source>
</evidence>
<sequence>MSSIKVINTIRLCSKGVLAKDANGKYVKLHKRQGDMDGACSVYSLAMALLCLGVVTEDDLNIYNKPDRRTQKGKFLSHFLEEQGLVRNGYYFSTLAKEINEQDFGIIATRKCRQDTNDIIDIIADTLDEEMPVIISTDFPDGGHAMLAVGYETNNEEDAITKILCLDPSEEAPNFSSWNCIIDVAHKYSKSEYPFDNITKSQSYKVALGDILIIEKRK</sequence>
<dbReference type="RefSeq" id="WP_106812969.1">
    <property type="nucleotide sequence ID" value="NZ_JAJXFH010000001.1"/>
</dbReference>
<dbReference type="Proteomes" id="UP000286598">
    <property type="component" value="Unassembled WGS sequence"/>
</dbReference>
<comment type="caution">
    <text evidence="2">The sequence shown here is derived from an EMBL/GenBank/DDBJ whole genome shotgun (WGS) entry which is preliminary data.</text>
</comment>
<accession>A0A3R6FMR3</accession>
<dbReference type="OrthoDB" id="849138at2"/>
<dbReference type="InterPro" id="IPR039564">
    <property type="entry name" value="Peptidase_C39-like"/>
</dbReference>
<keyword evidence="3" id="KW-1185">Reference proteome</keyword>
<evidence type="ECO:0000313" key="3">
    <source>
        <dbReference type="Proteomes" id="UP000286598"/>
    </source>
</evidence>
<protein>
    <recommendedName>
        <fullName evidence="1">Peptidase C39-like domain-containing protein</fullName>
    </recommendedName>
</protein>
<dbReference type="AlphaFoldDB" id="A0A3R6FMR3"/>
<proteinExistence type="predicted"/>
<dbReference type="Pfam" id="PF13529">
    <property type="entry name" value="Peptidase_C39_2"/>
    <property type="match status" value="1"/>
</dbReference>
<evidence type="ECO:0000259" key="1">
    <source>
        <dbReference type="Pfam" id="PF13529"/>
    </source>
</evidence>
<organism evidence="2 3">
    <name type="scientific">Leyella stercorea</name>
    <dbReference type="NCBI Taxonomy" id="363265"/>
    <lineage>
        <taxon>Bacteria</taxon>
        <taxon>Pseudomonadati</taxon>
        <taxon>Bacteroidota</taxon>
        <taxon>Bacteroidia</taxon>
        <taxon>Bacteroidales</taxon>
        <taxon>Prevotellaceae</taxon>
        <taxon>Leyella</taxon>
    </lineage>
</organism>
<name>A0A3R6FMR3_9BACT</name>
<dbReference type="EMBL" id="QRNO01000003">
    <property type="protein sequence ID" value="RHK52840.1"/>
    <property type="molecule type" value="Genomic_DNA"/>
</dbReference>
<gene>
    <name evidence="2" type="ORF">DW060_01365</name>
</gene>
<reference evidence="2 3" key="1">
    <citation type="submission" date="2018-08" db="EMBL/GenBank/DDBJ databases">
        <title>A genome reference for cultivated species of the human gut microbiota.</title>
        <authorList>
            <person name="Zou Y."/>
            <person name="Xue W."/>
            <person name="Luo G."/>
        </authorList>
    </citation>
    <scope>NUCLEOTIDE SEQUENCE [LARGE SCALE GENOMIC DNA]</scope>
    <source>
        <strain evidence="2 3">AF42-9</strain>
    </source>
</reference>